<dbReference type="OrthoDB" id="1421998at2759"/>
<evidence type="ECO:0000313" key="4">
    <source>
        <dbReference type="RefSeq" id="XP_012575110.1"/>
    </source>
</evidence>
<sequence>MEEDVPEPPQMEQAVEEQYVAHAADTDDVDDIHDASAHPDDSDDVADIDEQDQKTGFPGGLTVTRVLTQYEHHVARRLWKGEDRESLKVITHELQLKKFVKVLVPDPVKHWIRESGLMHLSSGYLTMADAGLISAFVERWHKETNSFHLSFGAMTITLDDVATFLHISPHGKFFDAPVNMNINNAARAAHEYLGATWKESYGTVHDTRQLGGYMTLLQCWIYEHFPRICKWVDRGAVPAHLPKACRWAAKHAVEGGLMAYRRRLDALLLEDVVFTPYEDDRANHTFFGRIQCILRDVPLMPNNIDGVWQTTMKSVVATFRRLYPIATLPGEIVADYYAWYISVSHPLILPASTVAPSSPHTTAAAHAGPSSSAHAATAHTGPSERDRRAAELVRRAINLVTPFSEIHTILSELSLLYED</sequence>
<evidence type="ECO:0000256" key="1">
    <source>
        <dbReference type="SAM" id="MobiDB-lite"/>
    </source>
</evidence>
<dbReference type="RefSeq" id="XP_012575110.1">
    <property type="nucleotide sequence ID" value="XM_012719656.1"/>
</dbReference>
<accession>A0A1S3EH05</accession>
<evidence type="ECO:0000313" key="3">
    <source>
        <dbReference type="Proteomes" id="UP000087171"/>
    </source>
</evidence>
<dbReference type="Proteomes" id="UP000087171">
    <property type="component" value="Unplaced"/>
</dbReference>
<dbReference type="AlphaFoldDB" id="A0A1S3EH05"/>
<proteinExistence type="predicted"/>
<feature type="domain" description="Aminotransferase-like plant mobile" evidence="2">
    <location>
        <begin position="124"/>
        <end position="179"/>
    </location>
</feature>
<dbReference type="eggNOG" id="ENOG502SHGI">
    <property type="taxonomic scope" value="Eukaryota"/>
</dbReference>
<dbReference type="GO" id="GO:0010073">
    <property type="term" value="P:meristem maintenance"/>
    <property type="evidence" value="ECO:0007669"/>
    <property type="project" value="InterPro"/>
</dbReference>
<dbReference type="Pfam" id="PF10536">
    <property type="entry name" value="PMD"/>
    <property type="match status" value="1"/>
</dbReference>
<feature type="region of interest" description="Disordered" evidence="1">
    <location>
        <begin position="21"/>
        <end position="45"/>
    </location>
</feature>
<feature type="compositionally biased region" description="Low complexity" evidence="1">
    <location>
        <begin position="359"/>
        <end position="381"/>
    </location>
</feature>
<protein>
    <submittedName>
        <fullName evidence="4">Uncharacterized protein LOC101515200</fullName>
    </submittedName>
</protein>
<dbReference type="PaxDb" id="3827-XP_004513924.1"/>
<dbReference type="InterPro" id="IPR044824">
    <property type="entry name" value="MAIN-like"/>
</dbReference>
<reference evidence="4" key="1">
    <citation type="submission" date="2025-08" db="UniProtKB">
        <authorList>
            <consortium name="RefSeq"/>
        </authorList>
    </citation>
    <scope>IDENTIFICATION</scope>
    <source>
        <tissue evidence="4">Etiolated seedlings</tissue>
    </source>
</reference>
<evidence type="ECO:0000259" key="2">
    <source>
        <dbReference type="Pfam" id="PF10536"/>
    </source>
</evidence>
<dbReference type="InterPro" id="IPR019557">
    <property type="entry name" value="AminoTfrase-like_pln_mobile"/>
</dbReference>
<feature type="region of interest" description="Disordered" evidence="1">
    <location>
        <begin position="359"/>
        <end position="387"/>
    </location>
</feature>
<dbReference type="PANTHER" id="PTHR46033:SF8">
    <property type="entry name" value="PROTEIN MAINTENANCE OF MERISTEMS-LIKE"/>
    <property type="match status" value="1"/>
</dbReference>
<organism evidence="3 4">
    <name type="scientific">Cicer arietinum</name>
    <name type="common">Chickpea</name>
    <name type="synonym">Garbanzo</name>
    <dbReference type="NCBI Taxonomy" id="3827"/>
    <lineage>
        <taxon>Eukaryota</taxon>
        <taxon>Viridiplantae</taxon>
        <taxon>Streptophyta</taxon>
        <taxon>Embryophyta</taxon>
        <taxon>Tracheophyta</taxon>
        <taxon>Spermatophyta</taxon>
        <taxon>Magnoliopsida</taxon>
        <taxon>eudicotyledons</taxon>
        <taxon>Gunneridae</taxon>
        <taxon>Pentapetalae</taxon>
        <taxon>rosids</taxon>
        <taxon>fabids</taxon>
        <taxon>Fabales</taxon>
        <taxon>Fabaceae</taxon>
        <taxon>Papilionoideae</taxon>
        <taxon>50 kb inversion clade</taxon>
        <taxon>NPAAA clade</taxon>
        <taxon>Hologalegina</taxon>
        <taxon>IRL clade</taxon>
        <taxon>Cicereae</taxon>
        <taxon>Cicer</taxon>
    </lineage>
</organism>
<name>A0A1S3EH05_CICAR</name>
<gene>
    <name evidence="4" type="primary">LOC101515200</name>
</gene>
<keyword evidence="3" id="KW-1185">Reference proteome</keyword>
<dbReference type="PANTHER" id="PTHR46033">
    <property type="entry name" value="PROTEIN MAIN-LIKE 2"/>
    <property type="match status" value="1"/>
</dbReference>